<dbReference type="GO" id="GO:0015920">
    <property type="term" value="P:lipopolysaccharide transport"/>
    <property type="evidence" value="ECO:0007669"/>
    <property type="project" value="TreeGrafter"/>
</dbReference>
<dbReference type="PANTHER" id="PTHR30413:SF10">
    <property type="entry name" value="CAPSULE POLYSACCHARIDE EXPORT INNER-MEMBRANE PROTEIN CTRC"/>
    <property type="match status" value="1"/>
</dbReference>
<feature type="transmembrane region" description="Helical" evidence="9">
    <location>
        <begin position="105"/>
        <end position="131"/>
    </location>
</feature>
<dbReference type="PROSITE" id="PS51012">
    <property type="entry name" value="ABC_TM2"/>
    <property type="match status" value="1"/>
</dbReference>
<evidence type="ECO:0000256" key="2">
    <source>
        <dbReference type="ARBA" id="ARBA00007783"/>
    </source>
</evidence>
<dbReference type="AlphaFoldDB" id="A0A4D6U7D7"/>
<keyword evidence="7" id="KW-0762">Sugar transport</keyword>
<evidence type="ECO:0000256" key="7">
    <source>
        <dbReference type="ARBA" id="ARBA00023047"/>
    </source>
</evidence>
<keyword evidence="7" id="KW-0625">Polysaccharide transport</keyword>
<feature type="transmembrane region" description="Helical" evidence="9">
    <location>
        <begin position="152"/>
        <end position="174"/>
    </location>
</feature>
<dbReference type="GO" id="GO:0140359">
    <property type="term" value="F:ABC-type transporter activity"/>
    <property type="evidence" value="ECO:0007669"/>
    <property type="project" value="InterPro"/>
</dbReference>
<evidence type="ECO:0000313" key="11">
    <source>
        <dbReference type="EMBL" id="QCH03157.1"/>
    </source>
</evidence>
<keyword evidence="3 9" id="KW-0813">Transport</keyword>
<evidence type="ECO:0000256" key="9">
    <source>
        <dbReference type="RuleBase" id="RU361157"/>
    </source>
</evidence>
<accession>A0A4D6U7D7</accession>
<name>A0A4D6U7D7_PLESH</name>
<evidence type="ECO:0000259" key="10">
    <source>
        <dbReference type="PROSITE" id="PS51012"/>
    </source>
</evidence>
<proteinExistence type="inferred from homology"/>
<evidence type="ECO:0000256" key="1">
    <source>
        <dbReference type="ARBA" id="ARBA00004651"/>
    </source>
</evidence>
<comment type="similarity">
    <text evidence="2 9">Belongs to the ABC-2 integral membrane protein family.</text>
</comment>
<evidence type="ECO:0000256" key="4">
    <source>
        <dbReference type="ARBA" id="ARBA00022475"/>
    </source>
</evidence>
<evidence type="ECO:0000256" key="5">
    <source>
        <dbReference type="ARBA" id="ARBA00022692"/>
    </source>
</evidence>
<reference evidence="11" key="1">
    <citation type="journal article" date="2019" name="Front. Microbiol.">
        <title>O-Antigen Gene Clusters of Plesiomonas shigelloides Serogroups and Its Application in Development of a Molecular Serotyping Scheme.</title>
        <authorList>
            <person name="Xi D."/>
            <person name="Wang X."/>
            <person name="Ning K."/>
            <person name="Liu Q."/>
            <person name="Jing F."/>
            <person name="Guo X."/>
            <person name="Cao B."/>
        </authorList>
    </citation>
    <scope>NUCLEOTIDE SEQUENCE</scope>
    <source>
        <strain evidence="11">O12H35</strain>
    </source>
</reference>
<dbReference type="EMBL" id="MK551181">
    <property type="protein sequence ID" value="QCH03157.1"/>
    <property type="molecule type" value="Genomic_DNA"/>
</dbReference>
<evidence type="ECO:0000256" key="3">
    <source>
        <dbReference type="ARBA" id="ARBA00022448"/>
    </source>
</evidence>
<feature type="transmembrane region" description="Helical" evidence="9">
    <location>
        <begin position="73"/>
        <end position="93"/>
    </location>
</feature>
<dbReference type="GO" id="GO:0005886">
    <property type="term" value="C:plasma membrane"/>
    <property type="evidence" value="ECO:0007669"/>
    <property type="project" value="UniProtKB-SubCell"/>
</dbReference>
<feature type="transmembrane region" description="Helical" evidence="9">
    <location>
        <begin position="271"/>
        <end position="289"/>
    </location>
</feature>
<keyword evidence="4 9" id="KW-1003">Cell membrane</keyword>
<organism evidence="11">
    <name type="scientific">Plesiomonas shigelloides</name>
    <name type="common">Aeromonas shigelloides</name>
    <dbReference type="NCBI Taxonomy" id="703"/>
    <lineage>
        <taxon>Bacteria</taxon>
        <taxon>Pseudomonadati</taxon>
        <taxon>Pseudomonadota</taxon>
        <taxon>Gammaproteobacteria</taxon>
        <taxon>Enterobacterales</taxon>
        <taxon>Enterobacteriaceae</taxon>
        <taxon>Plesiomonas</taxon>
    </lineage>
</organism>
<sequence length="300" mass="34859">MSKTISMACFFVTHKIFKCLDSVQQDTLDIRLLYIRILYGILSNNMKLNLGYLFDLVFVITEKDLKVRYKSSFLGYLWSIANPLLFAMIYYFIFKLVMRVQIPNYTAFLITGLFPWQWFASSATNSLFSFIANAQIIKKTVFPRSVIPLSNVMMEGLHFVCTIPVIIVFLYIYGMSPSWSWLWGIPLIAGGQIIITFGLALLFSTLNLFFRDLERFISLGILLMFYCTPILYGADMIPANFSWMVEYNPLASMILSWRDLFMNGNVEYERIAFLYLSGIVVLLIGMWTFNKLKYRFAEIL</sequence>
<feature type="transmembrane region" description="Helical" evidence="9">
    <location>
        <begin position="180"/>
        <end position="204"/>
    </location>
</feature>
<protein>
    <recommendedName>
        <fullName evidence="9">Transport permease protein</fullName>
    </recommendedName>
</protein>
<dbReference type="Pfam" id="PF01061">
    <property type="entry name" value="ABC2_membrane"/>
    <property type="match status" value="1"/>
</dbReference>
<dbReference type="InterPro" id="IPR047817">
    <property type="entry name" value="ABC2_TM_bact-type"/>
</dbReference>
<dbReference type="PANTHER" id="PTHR30413">
    <property type="entry name" value="INNER MEMBRANE TRANSPORT PERMEASE"/>
    <property type="match status" value="1"/>
</dbReference>
<keyword evidence="6 9" id="KW-1133">Transmembrane helix</keyword>
<feature type="transmembrane region" description="Helical" evidence="9">
    <location>
        <begin position="216"/>
        <end position="234"/>
    </location>
</feature>
<evidence type="ECO:0000256" key="6">
    <source>
        <dbReference type="ARBA" id="ARBA00022989"/>
    </source>
</evidence>
<keyword evidence="8 9" id="KW-0472">Membrane</keyword>
<evidence type="ECO:0000256" key="8">
    <source>
        <dbReference type="ARBA" id="ARBA00023136"/>
    </source>
</evidence>
<comment type="subcellular location">
    <subcellularLocation>
        <location evidence="9">Cell inner membrane</location>
        <topology evidence="9">Multi-pass membrane protein</topology>
    </subcellularLocation>
    <subcellularLocation>
        <location evidence="1">Cell membrane</location>
        <topology evidence="1">Multi-pass membrane protein</topology>
    </subcellularLocation>
</comment>
<dbReference type="GO" id="GO:0015774">
    <property type="term" value="P:polysaccharide transport"/>
    <property type="evidence" value="ECO:0007669"/>
    <property type="project" value="UniProtKB-KW"/>
</dbReference>
<gene>
    <name evidence="11" type="primary">wzm</name>
</gene>
<dbReference type="InterPro" id="IPR013525">
    <property type="entry name" value="ABC2_TM"/>
</dbReference>
<feature type="domain" description="ABC transmembrane type-2" evidence="10">
    <location>
        <begin position="74"/>
        <end position="292"/>
    </location>
</feature>
<keyword evidence="5 9" id="KW-0812">Transmembrane</keyword>